<dbReference type="Gene3D" id="3.40.50.10850">
    <property type="entry name" value="Ntrc-like two-domain protein"/>
    <property type="match status" value="1"/>
</dbReference>
<name>A0A2S6HDP2_9FIRM</name>
<gene>
    <name evidence="1" type="ORF">BXY41_12047</name>
</gene>
<dbReference type="OrthoDB" id="9777019at2"/>
<dbReference type="Proteomes" id="UP000237749">
    <property type="component" value="Unassembled WGS sequence"/>
</dbReference>
<keyword evidence="2" id="KW-1185">Reference proteome</keyword>
<accession>A0A2S6HDP2</accession>
<evidence type="ECO:0000313" key="2">
    <source>
        <dbReference type="Proteomes" id="UP000237749"/>
    </source>
</evidence>
<protein>
    <recommendedName>
        <fullName evidence="3">Cellulose biosynthesis protein BcsQ</fullName>
    </recommendedName>
</protein>
<dbReference type="EMBL" id="PTJA01000020">
    <property type="protein sequence ID" value="PPK75513.1"/>
    <property type="molecule type" value="Genomic_DNA"/>
</dbReference>
<organism evidence="1 2">
    <name type="scientific">Lacrimispora xylanisolvens</name>
    <dbReference type="NCBI Taxonomy" id="384636"/>
    <lineage>
        <taxon>Bacteria</taxon>
        <taxon>Bacillati</taxon>
        <taxon>Bacillota</taxon>
        <taxon>Clostridia</taxon>
        <taxon>Lachnospirales</taxon>
        <taxon>Lachnospiraceae</taxon>
        <taxon>Lacrimispora</taxon>
    </lineage>
</organism>
<evidence type="ECO:0000313" key="1">
    <source>
        <dbReference type="EMBL" id="PPK75513.1"/>
    </source>
</evidence>
<evidence type="ECO:0008006" key="3">
    <source>
        <dbReference type="Google" id="ProtNLM"/>
    </source>
</evidence>
<comment type="caution">
    <text evidence="1">The sequence shown here is derived from an EMBL/GenBank/DDBJ whole genome shotgun (WGS) entry which is preliminary data.</text>
</comment>
<dbReference type="Gene3D" id="3.40.50.300">
    <property type="entry name" value="P-loop containing nucleotide triphosphate hydrolases"/>
    <property type="match status" value="1"/>
</dbReference>
<sequence length="333" mass="37771">MTKRIMAIYDADSGFGERFAEFVNFKERFPVSIVSFSSLEELKSYSCDHEIKLLLISSRVSNQEIGQIGADKVVLLAEEKIIPANESYPSVYKYQAADHLIREIMEQYCADLEETGYTTLSERSRVVGVYSPVNRCLKTSFSLAMAQLLSRDLKVLYLNMEDCSGFEGLTGEEYKRGMSDLFYYYRQGSFSFGRLGSVIYSWGDLDYVPPVQYPEDLAFISSQEIAGLIKQISKESTYGTIILDLGQMGKRAADVLEVCDGIYMPVKDDCVSAAKVEEFEAYLAASGHNAVMSRIQKINLPYHCTFGRKDNYLDQLLWSELGDYTRQLLRKQP</sequence>
<proteinExistence type="predicted"/>
<reference evidence="1 2" key="1">
    <citation type="submission" date="2018-02" db="EMBL/GenBank/DDBJ databases">
        <title>Genomic Encyclopedia of Archaeal and Bacterial Type Strains, Phase II (KMG-II): from individual species to whole genera.</title>
        <authorList>
            <person name="Goeker M."/>
        </authorList>
    </citation>
    <scope>NUCLEOTIDE SEQUENCE [LARGE SCALE GENOMIC DNA]</scope>
    <source>
        <strain evidence="1 2">DSM 3808</strain>
    </source>
</reference>
<dbReference type="InterPro" id="IPR027417">
    <property type="entry name" value="P-loop_NTPase"/>
</dbReference>
<dbReference type="RefSeq" id="WP_104439698.1">
    <property type="nucleotide sequence ID" value="NZ_PTJA01000020.1"/>
</dbReference>
<dbReference type="AlphaFoldDB" id="A0A2S6HDP2"/>